<evidence type="ECO:0000313" key="1">
    <source>
        <dbReference type="EMBL" id="KAI3765248.1"/>
    </source>
</evidence>
<protein>
    <submittedName>
        <fullName evidence="1">Uncharacterized protein</fullName>
    </submittedName>
</protein>
<keyword evidence="2" id="KW-1185">Reference proteome</keyword>
<sequence>MLNSLSKSLFSSNHLHPSKFRQSLSLSLSRLLPYEDVISELDNLLEYFDDIITTNELIVLYAVTAFGSIELQIGRKLYLQGLGSPKDCFDLASLDGSDMEDRSSRFPLPSAINFPGGCEEVYYCRWWDCIALPDDVDTSDESSFRLLQIHQLAFEVSL</sequence>
<organism evidence="1 2">
    <name type="scientific">Cichorium intybus</name>
    <name type="common">Chicory</name>
    <dbReference type="NCBI Taxonomy" id="13427"/>
    <lineage>
        <taxon>Eukaryota</taxon>
        <taxon>Viridiplantae</taxon>
        <taxon>Streptophyta</taxon>
        <taxon>Embryophyta</taxon>
        <taxon>Tracheophyta</taxon>
        <taxon>Spermatophyta</taxon>
        <taxon>Magnoliopsida</taxon>
        <taxon>eudicotyledons</taxon>
        <taxon>Gunneridae</taxon>
        <taxon>Pentapetalae</taxon>
        <taxon>asterids</taxon>
        <taxon>campanulids</taxon>
        <taxon>Asterales</taxon>
        <taxon>Asteraceae</taxon>
        <taxon>Cichorioideae</taxon>
        <taxon>Cichorieae</taxon>
        <taxon>Cichoriinae</taxon>
        <taxon>Cichorium</taxon>
    </lineage>
</organism>
<comment type="caution">
    <text evidence="1">The sequence shown here is derived from an EMBL/GenBank/DDBJ whole genome shotgun (WGS) entry which is preliminary data.</text>
</comment>
<name>A0ACB9F1P8_CICIN</name>
<accession>A0ACB9F1P8</accession>
<dbReference type="Proteomes" id="UP001055811">
    <property type="component" value="Linkage Group LG03"/>
</dbReference>
<evidence type="ECO:0000313" key="2">
    <source>
        <dbReference type="Proteomes" id="UP001055811"/>
    </source>
</evidence>
<gene>
    <name evidence="1" type="ORF">L2E82_15278</name>
</gene>
<proteinExistence type="predicted"/>
<reference evidence="1 2" key="2">
    <citation type="journal article" date="2022" name="Mol. Ecol. Resour.">
        <title>The genomes of chicory, endive, great burdock and yacon provide insights into Asteraceae paleo-polyploidization history and plant inulin production.</title>
        <authorList>
            <person name="Fan W."/>
            <person name="Wang S."/>
            <person name="Wang H."/>
            <person name="Wang A."/>
            <person name="Jiang F."/>
            <person name="Liu H."/>
            <person name="Zhao H."/>
            <person name="Xu D."/>
            <person name="Zhang Y."/>
        </authorList>
    </citation>
    <scope>NUCLEOTIDE SEQUENCE [LARGE SCALE GENOMIC DNA]</scope>
    <source>
        <strain evidence="2">cv. Punajuju</strain>
        <tissue evidence="1">Leaves</tissue>
    </source>
</reference>
<dbReference type="EMBL" id="CM042011">
    <property type="protein sequence ID" value="KAI3765248.1"/>
    <property type="molecule type" value="Genomic_DNA"/>
</dbReference>
<reference evidence="2" key="1">
    <citation type="journal article" date="2022" name="Mol. Ecol. Resour.">
        <title>The genomes of chicory, endive, great burdock and yacon provide insights into Asteraceae palaeo-polyploidization history and plant inulin production.</title>
        <authorList>
            <person name="Fan W."/>
            <person name="Wang S."/>
            <person name="Wang H."/>
            <person name="Wang A."/>
            <person name="Jiang F."/>
            <person name="Liu H."/>
            <person name="Zhao H."/>
            <person name="Xu D."/>
            <person name="Zhang Y."/>
        </authorList>
    </citation>
    <scope>NUCLEOTIDE SEQUENCE [LARGE SCALE GENOMIC DNA]</scope>
    <source>
        <strain evidence="2">cv. Punajuju</strain>
    </source>
</reference>